<evidence type="ECO:0000313" key="3">
    <source>
        <dbReference type="Proteomes" id="UP000319894"/>
    </source>
</evidence>
<dbReference type="InParanoid" id="A0A554NBN8"/>
<dbReference type="AlphaFoldDB" id="A0A554NBN8"/>
<dbReference type="Gene3D" id="2.60.40.2480">
    <property type="entry name" value="Periplasmic metal-binding protein Tp34-type"/>
    <property type="match status" value="1"/>
</dbReference>
<reference evidence="2 3" key="1">
    <citation type="submission" date="2018-06" db="EMBL/GenBank/DDBJ databases">
        <title>Natronomonas sp. F16-60 a new haloarchaeon isolated from a solar saltern of Isla Cristina, Huelva, Spain.</title>
        <authorList>
            <person name="Duran-Viseras A."/>
            <person name="Sanchez-Porro C."/>
            <person name="Ventosa A."/>
        </authorList>
    </citation>
    <scope>NUCLEOTIDE SEQUENCE [LARGE SCALE GENOMIC DNA]</scope>
    <source>
        <strain evidence="2 3">F16-60</strain>
    </source>
</reference>
<evidence type="ECO:0000313" key="2">
    <source>
        <dbReference type="EMBL" id="TSD14775.1"/>
    </source>
</evidence>
<proteinExistence type="predicted"/>
<organism evidence="2 3">
    <name type="scientific">Haloglomus irregulare</name>
    <dbReference type="NCBI Taxonomy" id="2234134"/>
    <lineage>
        <taxon>Archaea</taxon>
        <taxon>Methanobacteriati</taxon>
        <taxon>Methanobacteriota</taxon>
        <taxon>Stenosarchaea group</taxon>
        <taxon>Halobacteria</taxon>
        <taxon>Halobacteriales</taxon>
        <taxon>Natronomonadaceae</taxon>
        <taxon>Haloglomus</taxon>
    </lineage>
</organism>
<evidence type="ECO:0000259" key="1">
    <source>
        <dbReference type="Pfam" id="PF24041"/>
    </source>
</evidence>
<dbReference type="OrthoDB" id="156174at2157"/>
<gene>
    <name evidence="2" type="ORF">DP107_07330</name>
</gene>
<dbReference type="RefSeq" id="WP_144261493.1">
    <property type="nucleotide sequence ID" value="NZ_QMDX01000003.1"/>
</dbReference>
<sequence length="352" mass="37154">MRRRAFLSGVGTAGALALAGCSEVVETRSLSGPPVLSNRPDAVYFPTHVEGMAMTGRADAGEYAFALMYSYPHRFWTVTGGEVTRTPVEEADDVHLMATVWDPETGTVLPETGLDVEISKGGELVSQEVIYPMLSQPMGFHYGANFGLDGDGEYEVTVSVGGTNTRRTGSFDGRFGDPARATIGFEYSQSDRDGIAFEETPDRAGDPTAREPMEMGMPNSVLPPADELPGDPRGTTETGDAVLAVTTLAAPPAGVDAPDGGTYLAVSARTPYNRMVLPAMAVEATLTADGTLFDGALTRTLDPDLGYHYGAAVDAVPAGADLELRVPTPPQVARHEGYETAFVGMPPTELTL</sequence>
<dbReference type="EMBL" id="QMDX01000003">
    <property type="protein sequence ID" value="TSD14775.1"/>
    <property type="molecule type" value="Genomic_DNA"/>
</dbReference>
<feature type="domain" description="DUF7350" evidence="1">
    <location>
        <begin position="226"/>
        <end position="351"/>
    </location>
</feature>
<protein>
    <recommendedName>
        <fullName evidence="1">DUF7350 domain-containing protein</fullName>
    </recommendedName>
</protein>
<dbReference type="InterPro" id="IPR038482">
    <property type="entry name" value="Tp34-type_sf"/>
</dbReference>
<dbReference type="InterPro" id="IPR055774">
    <property type="entry name" value="DUF7350"/>
</dbReference>
<comment type="caution">
    <text evidence="2">The sequence shown here is derived from an EMBL/GenBank/DDBJ whole genome shotgun (WGS) entry which is preliminary data.</text>
</comment>
<dbReference type="Proteomes" id="UP000319894">
    <property type="component" value="Unassembled WGS sequence"/>
</dbReference>
<keyword evidence="3" id="KW-1185">Reference proteome</keyword>
<dbReference type="Pfam" id="PF24041">
    <property type="entry name" value="DUF7350"/>
    <property type="match status" value="1"/>
</dbReference>
<name>A0A554NBN8_9EURY</name>
<accession>A0A554NBN8</accession>
<dbReference type="PROSITE" id="PS51257">
    <property type="entry name" value="PROKAR_LIPOPROTEIN"/>
    <property type="match status" value="1"/>
</dbReference>